<feature type="compositionally biased region" description="Low complexity" evidence="1">
    <location>
        <begin position="36"/>
        <end position="45"/>
    </location>
</feature>
<accession>M2QJD9</accession>
<feature type="region of interest" description="Disordered" evidence="1">
    <location>
        <begin position="36"/>
        <end position="59"/>
    </location>
</feature>
<dbReference type="AlphaFoldDB" id="M2QJD9"/>
<name>M2QJD9_9PSEU</name>
<feature type="compositionally biased region" description="Basic and acidic residues" evidence="1">
    <location>
        <begin position="48"/>
        <end position="59"/>
    </location>
</feature>
<protein>
    <submittedName>
        <fullName evidence="2">Uncharacterized protein</fullName>
    </submittedName>
</protein>
<dbReference type="PATRIC" id="fig|1238180.3.peg.3410"/>
<reference evidence="2 3" key="1">
    <citation type="submission" date="2012-10" db="EMBL/GenBank/DDBJ databases">
        <title>Genome assembly of Amycolatopsis azurea DSM 43854.</title>
        <authorList>
            <person name="Khatri I."/>
            <person name="Kaur I."/>
            <person name="Subramanian S."/>
            <person name="Mayilraj S."/>
        </authorList>
    </citation>
    <scope>NUCLEOTIDE SEQUENCE [LARGE SCALE GENOMIC DNA]</scope>
    <source>
        <strain evidence="2 3">DSM 43854</strain>
    </source>
</reference>
<evidence type="ECO:0000256" key="1">
    <source>
        <dbReference type="SAM" id="MobiDB-lite"/>
    </source>
</evidence>
<sequence length="164" mass="17503">MVGEASHAALVRGREWRFGLSGRKAKVSCSIARAPAGTPARTRCPATHHRESPSPTRRDTFSLPLNRTAGGRWCPAGCQVREGLLERPRVPQGGLHGPVFGGDQRGEGGFPLVRCGESPLRRGSCGPRGRRSPRSVAKATFATFNVAKVAFATPEVGHICLTPQ</sequence>
<dbReference type="Proteomes" id="UP000014137">
    <property type="component" value="Unassembled WGS sequence"/>
</dbReference>
<organism evidence="2 3">
    <name type="scientific">Amycolatopsis azurea DSM 43854</name>
    <dbReference type="NCBI Taxonomy" id="1238180"/>
    <lineage>
        <taxon>Bacteria</taxon>
        <taxon>Bacillati</taxon>
        <taxon>Actinomycetota</taxon>
        <taxon>Actinomycetes</taxon>
        <taxon>Pseudonocardiales</taxon>
        <taxon>Pseudonocardiaceae</taxon>
        <taxon>Amycolatopsis</taxon>
    </lineage>
</organism>
<proteinExistence type="predicted"/>
<comment type="caution">
    <text evidence="2">The sequence shown here is derived from an EMBL/GenBank/DDBJ whole genome shotgun (WGS) entry which is preliminary data.</text>
</comment>
<gene>
    <name evidence="2" type="ORF">C791_2811</name>
</gene>
<evidence type="ECO:0000313" key="2">
    <source>
        <dbReference type="EMBL" id="EMD26821.1"/>
    </source>
</evidence>
<dbReference type="EMBL" id="ANMG01000027">
    <property type="protein sequence ID" value="EMD26821.1"/>
    <property type="molecule type" value="Genomic_DNA"/>
</dbReference>
<evidence type="ECO:0000313" key="3">
    <source>
        <dbReference type="Proteomes" id="UP000014137"/>
    </source>
</evidence>